<comment type="function">
    <text evidence="23">Receptor for basic fibroblast growth factor.</text>
</comment>
<feature type="signal peptide" evidence="27">
    <location>
        <begin position="1"/>
        <end position="22"/>
    </location>
</feature>
<dbReference type="PROSITE" id="PS00107">
    <property type="entry name" value="PROTEIN_KINASE_ATP"/>
    <property type="match status" value="1"/>
</dbReference>
<evidence type="ECO:0000313" key="30">
    <source>
        <dbReference type="RefSeq" id="XP_011504759.1"/>
    </source>
</evidence>
<dbReference type="GO" id="GO:0004714">
    <property type="term" value="F:transmembrane receptor protein tyrosine kinase activity"/>
    <property type="evidence" value="ECO:0007669"/>
    <property type="project" value="UniProtKB-EC"/>
</dbReference>
<dbReference type="InterPro" id="IPR017441">
    <property type="entry name" value="Protein_kinase_ATP_BS"/>
</dbReference>
<keyword evidence="29" id="KW-1185">Reference proteome</keyword>
<evidence type="ECO:0000256" key="3">
    <source>
        <dbReference type="ARBA" id="ARBA00011902"/>
    </source>
</evidence>
<evidence type="ECO:0000256" key="7">
    <source>
        <dbReference type="ARBA" id="ARBA00022692"/>
    </source>
</evidence>
<evidence type="ECO:0000256" key="17">
    <source>
        <dbReference type="ARBA" id="ARBA00023157"/>
    </source>
</evidence>
<dbReference type="EC" id="2.7.10.1" evidence="3"/>
<keyword evidence="20" id="KW-0807">Transducer</keyword>
<evidence type="ECO:0000256" key="9">
    <source>
        <dbReference type="ARBA" id="ARBA00022737"/>
    </source>
</evidence>
<evidence type="ECO:0000256" key="8">
    <source>
        <dbReference type="ARBA" id="ARBA00022729"/>
    </source>
</evidence>
<sequence length="1339" mass="152587">MWRSRLLLSLLIFAFIIKKVNPNQCLTMLEEVNPKRLVRLEGQSLNIQFEISRRVSQRLVTRVMSIFLQEILGYSDINIVEKEDEFNVTATFVRLSENLTNSRKSMIPESMVNMEVWIPPQLDITSLLNKHDVLQVGSITSPGHFGWFIPNRLSRLNDSWLTFTKQDTAARFDVDEINLKKIMNATMNTDNKYYCQESFCHEGMYVPAQCQSHKHKSQPCAMLLADYSGATKFIKDHIDHWKLYVRVAWVGPNLKQVIKSLTKEYLQLTQNTSPIDKSVVILHWTPSNVIPNEMEFVNVEFPGCGSRGFNEGCQYETKKLEKLVWNGLQLIAKLAFEAINRVQYSDYMYENLINKYNEKLINKYNSYSKLSTIEQEVACDWLKENLNYTLTNWMPNDEDKNTLIIGGIFPMTGTFYTAKSIVLAAQMAKKAINRNNTILRDYNLKILINDGQCKSDIVIKSFIDYILHNFYRKLIGVLGPACSETIEPLAGVSKHFYTVIMSYGAEGSSLSDKSRYPYFFRTIGENRQYKYVYIQLLQKLNWHRVAAFSEDGLKYTEYISYMQEMLRENGITFVANIKFPREWQPEVLTKYLEDLKQKRARIIISDVYDQVARLVMCEAYRLEMTAAQGYVWFLPLWLRTDWFDTNHYNKMGESTPCTTAEMKKAINGYLGISHANFAPDDSIMQEGITVRQWRDKYENYCLSQKEITSPYAGYTYDAMWTYGFAIDRLLKENQSYIFDLHSEHTVNRFTDIISKTDFNGVSGRIKFVGGPSRFPVINIYQHVDGVTRLVGNFHPNISEETSQVCGGTLDLNISAILWLSGKKPDDGSEPPKKCVFFGFAELLNVSCEGAIVIVNIIGFGLLGIFLVIVVIIIKRKYDQKVRLHEKYMKSLGLDLLQPDTSGLDKWEIPRERVVINRKLGEGAFGTVYGGEAFFPEKGWLAVAVKTLKVGSSTEEKLNFLSEVEVMKRFEHKNIIKLLAVCIKCEPVLTVMEFMLYGDLKTYLLARRHLVNDQHYEDSDEISNKKLTAMALDVARALSYLAQLKYVHRDVASRNCLVNAQRIVKLGDFGMTRPMYENDYYKFNRKGMLPVRWMAPESLGLGIFTPASDVWSYGVLLYEIITFGSFPFQGMSNNQVLTHVKSGNSLTVPKGVKPQLEGLIRSCWSVDHTKRPTAPEIVDFLATNQRVIAPCLDVPLASVQLEHTGQIEMQLNATSDRKFSFPWPGQTVKADNKSSPAIDTPLLDINNPSLSGDRNFDSILGCSRTSEIESRKPLLGDSVPDSAPGCSKSDAARYVNLQPGPPGPTIGAYLDIPNGDTCSIPLNERILPLPGTNFNNISFL</sequence>
<evidence type="ECO:0000256" key="1">
    <source>
        <dbReference type="ARBA" id="ARBA00004167"/>
    </source>
</evidence>
<dbReference type="SUPFAM" id="SSF56112">
    <property type="entry name" value="Protein kinase-like (PK-like)"/>
    <property type="match status" value="1"/>
</dbReference>
<keyword evidence="19" id="KW-0325">Glycoprotein</keyword>
<evidence type="ECO:0000256" key="18">
    <source>
        <dbReference type="ARBA" id="ARBA00023170"/>
    </source>
</evidence>
<keyword evidence="15 26" id="KW-0472">Membrane</keyword>
<dbReference type="Gene3D" id="3.30.200.20">
    <property type="entry name" value="Phosphorylase Kinase, domain 1"/>
    <property type="match status" value="1"/>
</dbReference>
<evidence type="ECO:0000256" key="11">
    <source>
        <dbReference type="ARBA" id="ARBA00022777"/>
    </source>
</evidence>
<evidence type="ECO:0000313" key="29">
    <source>
        <dbReference type="Proteomes" id="UP000695007"/>
    </source>
</evidence>
<evidence type="ECO:0000256" key="6">
    <source>
        <dbReference type="ARBA" id="ARBA00022679"/>
    </source>
</evidence>
<dbReference type="SUPFAM" id="SSF53822">
    <property type="entry name" value="Periplasmic binding protein-like I"/>
    <property type="match status" value="1"/>
</dbReference>
<feature type="domain" description="Protein kinase" evidence="28">
    <location>
        <begin position="913"/>
        <end position="1187"/>
    </location>
</feature>
<dbReference type="GO" id="GO:0005886">
    <property type="term" value="C:plasma membrane"/>
    <property type="evidence" value="ECO:0007669"/>
    <property type="project" value="UniProtKB-SubCell"/>
</dbReference>
<keyword evidence="4" id="KW-1003">Cell membrane</keyword>
<dbReference type="InterPro" id="IPR050122">
    <property type="entry name" value="RTK"/>
</dbReference>
<feature type="binding site" evidence="25">
    <location>
        <position position="945"/>
    </location>
    <ligand>
        <name>ATP</name>
        <dbReference type="ChEBI" id="CHEBI:30616"/>
    </ligand>
</feature>
<dbReference type="RefSeq" id="XP_011504759.1">
    <property type="nucleotide sequence ID" value="XM_011506457.1"/>
</dbReference>
<keyword evidence="21" id="KW-0393">Immunoglobulin domain</keyword>
<proteinExistence type="predicted"/>
<dbReference type="PROSITE" id="PS50011">
    <property type="entry name" value="PROTEIN_KINASE_DOM"/>
    <property type="match status" value="1"/>
</dbReference>
<dbReference type="FunFam" id="3.30.200.20:FF:000593">
    <property type="entry name" value="Predicted protein"/>
    <property type="match status" value="1"/>
</dbReference>
<dbReference type="GO" id="GO:0004930">
    <property type="term" value="F:G protein-coupled receptor activity"/>
    <property type="evidence" value="ECO:0007669"/>
    <property type="project" value="UniProtKB-KW"/>
</dbReference>
<keyword evidence="9" id="KW-0677">Repeat</keyword>
<evidence type="ECO:0000256" key="22">
    <source>
        <dbReference type="ARBA" id="ARBA00051243"/>
    </source>
</evidence>
<evidence type="ECO:0000256" key="5">
    <source>
        <dbReference type="ARBA" id="ARBA00022553"/>
    </source>
</evidence>
<dbReference type="GeneID" id="105367685"/>
<dbReference type="PANTHER" id="PTHR24416">
    <property type="entry name" value="TYROSINE-PROTEIN KINASE RECEPTOR"/>
    <property type="match status" value="1"/>
</dbReference>
<dbReference type="CDD" id="cd00192">
    <property type="entry name" value="PTKc"/>
    <property type="match status" value="1"/>
</dbReference>
<comment type="subcellular location">
    <subcellularLocation>
        <location evidence="2">Cell membrane</location>
        <topology evidence="2">Multi-pass membrane protein</topology>
    </subcellularLocation>
    <subcellularLocation>
        <location evidence="1">Membrane</location>
        <topology evidence="1">Single-pass membrane protein</topology>
    </subcellularLocation>
</comment>
<dbReference type="InterPro" id="IPR001245">
    <property type="entry name" value="Ser-Thr/Tyr_kinase_cat_dom"/>
</dbReference>
<accession>A0AAJ7E1V0</accession>
<dbReference type="SMART" id="SM00219">
    <property type="entry name" value="TyrKc"/>
    <property type="match status" value="1"/>
</dbReference>
<dbReference type="InterPro" id="IPR008266">
    <property type="entry name" value="Tyr_kinase_AS"/>
</dbReference>
<dbReference type="PROSITE" id="PS00109">
    <property type="entry name" value="PROTEIN_KINASE_TYR"/>
    <property type="match status" value="1"/>
</dbReference>
<evidence type="ECO:0000256" key="25">
    <source>
        <dbReference type="PROSITE-ProRule" id="PRU10141"/>
    </source>
</evidence>
<dbReference type="InterPro" id="IPR020635">
    <property type="entry name" value="Tyr_kinase_cat_dom"/>
</dbReference>
<dbReference type="FunFam" id="3.40.50.2300:FF:000063">
    <property type="entry name" value="Gamma-aminobutyric acid type B receptor subunit"/>
    <property type="match status" value="1"/>
</dbReference>
<dbReference type="FunFam" id="1.10.510.10:FF:001227">
    <property type="entry name" value="Tyrosine-protein kinase receptor"/>
    <property type="match status" value="1"/>
</dbReference>
<dbReference type="GO" id="GO:0005524">
    <property type="term" value="F:ATP binding"/>
    <property type="evidence" value="ECO:0007669"/>
    <property type="project" value="UniProtKB-UniRule"/>
</dbReference>
<dbReference type="PANTHER" id="PTHR24416:SF489">
    <property type="entry name" value="PROTEIN KINASE DOMAIN-CONTAINING PROTEIN"/>
    <property type="match status" value="1"/>
</dbReference>
<dbReference type="CDD" id="cd06366">
    <property type="entry name" value="PBP1_GABAb_receptor"/>
    <property type="match status" value="1"/>
</dbReference>
<dbReference type="Proteomes" id="UP000695007">
    <property type="component" value="Unplaced"/>
</dbReference>
<keyword evidence="13 26" id="KW-1133">Transmembrane helix</keyword>
<evidence type="ECO:0000256" key="4">
    <source>
        <dbReference type="ARBA" id="ARBA00022475"/>
    </source>
</evidence>
<keyword evidence="5" id="KW-0597">Phosphoprotein</keyword>
<evidence type="ECO:0000256" key="27">
    <source>
        <dbReference type="SAM" id="SignalP"/>
    </source>
</evidence>
<gene>
    <name evidence="30" type="primary">LOC105367685</name>
</gene>
<dbReference type="InterPro" id="IPR001828">
    <property type="entry name" value="ANF_lig-bd_rcpt"/>
</dbReference>
<evidence type="ECO:0000256" key="19">
    <source>
        <dbReference type="ARBA" id="ARBA00023180"/>
    </source>
</evidence>
<dbReference type="InterPro" id="IPR028082">
    <property type="entry name" value="Peripla_BP_I"/>
</dbReference>
<keyword evidence="11" id="KW-0418">Kinase</keyword>
<dbReference type="KEGG" id="csol:105367685"/>
<feature type="chain" id="PRO_5042583851" description="Gamma-aminobutyric acid type B receptor subunit 2" evidence="27">
    <location>
        <begin position="23"/>
        <end position="1339"/>
    </location>
</feature>
<keyword evidence="10 25" id="KW-0547">Nucleotide-binding</keyword>
<evidence type="ECO:0000256" key="12">
    <source>
        <dbReference type="ARBA" id="ARBA00022840"/>
    </source>
</evidence>
<keyword evidence="12 25" id="KW-0067">ATP-binding</keyword>
<comment type="catalytic activity">
    <reaction evidence="22">
        <text>L-tyrosyl-[protein] + ATP = O-phospho-L-tyrosyl-[protein] + ADP + H(+)</text>
        <dbReference type="Rhea" id="RHEA:10596"/>
        <dbReference type="Rhea" id="RHEA-COMP:10136"/>
        <dbReference type="Rhea" id="RHEA-COMP:20101"/>
        <dbReference type="ChEBI" id="CHEBI:15378"/>
        <dbReference type="ChEBI" id="CHEBI:30616"/>
        <dbReference type="ChEBI" id="CHEBI:46858"/>
        <dbReference type="ChEBI" id="CHEBI:61978"/>
        <dbReference type="ChEBI" id="CHEBI:456216"/>
        <dbReference type="EC" id="2.7.10.1"/>
    </reaction>
</comment>
<evidence type="ECO:0000256" key="16">
    <source>
        <dbReference type="ARBA" id="ARBA00023137"/>
    </source>
</evidence>
<evidence type="ECO:0000256" key="23">
    <source>
        <dbReference type="ARBA" id="ARBA00056965"/>
    </source>
</evidence>
<evidence type="ECO:0000256" key="20">
    <source>
        <dbReference type="ARBA" id="ARBA00023224"/>
    </source>
</evidence>
<dbReference type="GO" id="GO:0043235">
    <property type="term" value="C:receptor complex"/>
    <property type="evidence" value="ECO:0007669"/>
    <property type="project" value="TreeGrafter"/>
</dbReference>
<evidence type="ECO:0000256" key="21">
    <source>
        <dbReference type="ARBA" id="ARBA00023319"/>
    </source>
</evidence>
<evidence type="ECO:0000256" key="10">
    <source>
        <dbReference type="ARBA" id="ARBA00022741"/>
    </source>
</evidence>
<dbReference type="Pfam" id="PF01094">
    <property type="entry name" value="ANF_receptor"/>
    <property type="match status" value="1"/>
</dbReference>
<dbReference type="GO" id="GO:0007169">
    <property type="term" value="P:cell surface receptor protein tyrosine kinase signaling pathway"/>
    <property type="evidence" value="ECO:0007669"/>
    <property type="project" value="TreeGrafter"/>
</dbReference>
<reference evidence="30" key="1">
    <citation type="submission" date="2025-08" db="UniProtKB">
        <authorList>
            <consortium name="RefSeq"/>
        </authorList>
    </citation>
    <scope>IDENTIFICATION</scope>
</reference>
<dbReference type="InterPro" id="IPR000719">
    <property type="entry name" value="Prot_kinase_dom"/>
</dbReference>
<keyword evidence="7 26" id="KW-0812">Transmembrane</keyword>
<keyword evidence="16" id="KW-0829">Tyrosine-protein kinase</keyword>
<feature type="transmembrane region" description="Helical" evidence="26">
    <location>
        <begin position="850"/>
        <end position="873"/>
    </location>
</feature>
<evidence type="ECO:0000256" key="13">
    <source>
        <dbReference type="ARBA" id="ARBA00022989"/>
    </source>
</evidence>
<organism evidence="29 30">
    <name type="scientific">Ceratosolen solmsi marchali</name>
    <dbReference type="NCBI Taxonomy" id="326594"/>
    <lineage>
        <taxon>Eukaryota</taxon>
        <taxon>Metazoa</taxon>
        <taxon>Ecdysozoa</taxon>
        <taxon>Arthropoda</taxon>
        <taxon>Hexapoda</taxon>
        <taxon>Insecta</taxon>
        <taxon>Pterygota</taxon>
        <taxon>Neoptera</taxon>
        <taxon>Endopterygota</taxon>
        <taxon>Hymenoptera</taxon>
        <taxon>Apocrita</taxon>
        <taxon>Proctotrupomorpha</taxon>
        <taxon>Chalcidoidea</taxon>
        <taxon>Agaonidae</taxon>
        <taxon>Agaoninae</taxon>
        <taxon>Ceratosolen</taxon>
    </lineage>
</organism>
<evidence type="ECO:0000259" key="28">
    <source>
        <dbReference type="PROSITE" id="PS50011"/>
    </source>
</evidence>
<evidence type="ECO:0000256" key="24">
    <source>
        <dbReference type="ARBA" id="ARBA00073785"/>
    </source>
</evidence>
<evidence type="ECO:0000256" key="2">
    <source>
        <dbReference type="ARBA" id="ARBA00004651"/>
    </source>
</evidence>
<evidence type="ECO:0000256" key="14">
    <source>
        <dbReference type="ARBA" id="ARBA00023040"/>
    </source>
</evidence>
<evidence type="ECO:0000256" key="26">
    <source>
        <dbReference type="SAM" id="Phobius"/>
    </source>
</evidence>
<keyword evidence="14" id="KW-0297">G-protein coupled receptor</keyword>
<dbReference type="Gene3D" id="1.10.510.10">
    <property type="entry name" value="Transferase(Phosphotransferase) domain 1"/>
    <property type="match status" value="1"/>
</dbReference>
<keyword evidence="18" id="KW-0675">Receptor</keyword>
<evidence type="ECO:0000256" key="15">
    <source>
        <dbReference type="ARBA" id="ARBA00023136"/>
    </source>
</evidence>
<name>A0AAJ7E1V0_9HYME</name>
<dbReference type="InterPro" id="IPR011009">
    <property type="entry name" value="Kinase-like_dom_sf"/>
</dbReference>
<dbReference type="Gene3D" id="3.40.50.2300">
    <property type="match status" value="2"/>
</dbReference>
<keyword evidence="17" id="KW-1015">Disulfide bond</keyword>
<keyword evidence="8 27" id="KW-0732">Signal</keyword>
<dbReference type="Pfam" id="PF07714">
    <property type="entry name" value="PK_Tyr_Ser-Thr"/>
    <property type="match status" value="1"/>
</dbReference>
<keyword evidence="6" id="KW-0808">Transferase</keyword>
<protein>
    <recommendedName>
        <fullName evidence="24">Gamma-aminobutyric acid type B receptor subunit 2</fullName>
        <ecNumber evidence="3">2.7.10.1</ecNumber>
    </recommendedName>
</protein>
<dbReference type="PRINTS" id="PR00109">
    <property type="entry name" value="TYRKINASE"/>
</dbReference>